<gene>
    <name evidence="6" type="primary">murD1</name>
    <name evidence="6" type="ordered locus">MTBMA_c09180</name>
</gene>
<feature type="domain" description="Mur ligase C-terminal" evidence="4">
    <location>
        <begin position="369"/>
        <end position="491"/>
    </location>
</feature>
<dbReference type="InterPro" id="IPR018109">
    <property type="entry name" value="Folylpolyglutamate_synth_CS"/>
</dbReference>
<dbReference type="Pfam" id="PF02875">
    <property type="entry name" value="Mur_ligase_C"/>
    <property type="match status" value="2"/>
</dbReference>
<dbReference type="GO" id="GO:0004326">
    <property type="term" value="F:tetrahydrofolylpolyglutamate synthase activity"/>
    <property type="evidence" value="ECO:0007669"/>
    <property type="project" value="InterPro"/>
</dbReference>
<dbReference type="SUPFAM" id="SSF53623">
    <property type="entry name" value="MurD-like peptide ligases, catalytic domain"/>
    <property type="match status" value="2"/>
</dbReference>
<dbReference type="PaxDb" id="79929-MTBMA_c09180"/>
<dbReference type="GO" id="GO:0008763">
    <property type="term" value="F:UDP-N-acetylmuramate-L-alanine ligase activity"/>
    <property type="evidence" value="ECO:0007669"/>
    <property type="project" value="UniProtKB-EC"/>
</dbReference>
<sequence>MIRNMKVLVLGAGNAGRPAARLLRHLGNSVLVNDLRELDELPPKARKRIDEMKREGVRFRLGGHRIEDMLWADAVFVSPSIPSDAPVRGMLESVEKDLIHITTSDIGRVLNQLIGIPMVGVAGTDGKTTTTNMIDHILSSRYRTVSFSSIQDSLVIEGLVELVVNGDVSNRDMAVFELPHGTIRMADGLEIVAGVVTNLTPDHMDEFRDYDEYIERNFSIKNLIAPEGVLVLCGDDPVIAGLLDDLEVKSVVYGLGNERKVEFMDRTFSGSAEPQVSATDIDLMGLEGSEFTLKVSEIPTALCSMCGSLNCGEHDGVIHIGPLTERIKLRVPGLFNVENALAAITVALVLGFDIRDIKNALEEFRGIKGRFEFIDQVDGVPVYMDAAHNPESMEKLFEGIEFKGRLIISLDNPDTLTVRDKYRIGQILGERADVLIVSGKNETTGKIDMEAASEVEGGAGRDKTIKTESVYDSIRRALEIAEKGDTVLHLGPGVVNAYDNVRDDIERAIESMRDSIVVLGGCGNVGSLMARNLRARGYRVIVSDLKESTPLEDVFREEGIELDLGGHSMDVLRRAGTIAITPALENNRRVLDLISGLDADVIGVEDVLNMCPVEKPVVGVTGTNGKTTTTGILKSIIRAAGKTVPEHHLSIQGNTELVPALQARLPGDVAVVEIGTFGRRGEIRQSALLSGVSVGVITNISRDHLSGGRRFSDYIECKREIIDTAEVIVLNADDPIVASFAEGLREERAVLYGIQSMESAPVMPEGRECPKCGNNLKYTRRTMGHLGDYQCVCGYRRPQPEVMALEASADGFKLVIGSEMRNVKLRTPGIFNVYNALAAAAAAWSLGVDMDDIVRGIESFSGVRGRFQKLMDSPRVILDYAHNPAGVRAVMQELKGTDGRLIVVNTVASESGIDGDLEIASLLKDADTVIPASYAARRASSILSKRVVHIESSRKRAGAGTLGASREQVEEAVSKALEIAEPDDTVLIIGEGGFRYAEDYIR</sequence>
<dbReference type="OrthoDB" id="75177at2157"/>
<dbReference type="InterPro" id="IPR036565">
    <property type="entry name" value="Mur-like_cat_sf"/>
</dbReference>
<dbReference type="Gene3D" id="3.40.50.720">
    <property type="entry name" value="NAD(P)-binding Rossmann-like Domain"/>
    <property type="match status" value="2"/>
</dbReference>
<evidence type="ECO:0000259" key="4">
    <source>
        <dbReference type="Pfam" id="PF02875"/>
    </source>
</evidence>
<dbReference type="SUPFAM" id="SSF53244">
    <property type="entry name" value="MurD-like peptide ligases, peptide-binding domain"/>
    <property type="match status" value="2"/>
</dbReference>
<reference evidence="6 7" key="2">
    <citation type="journal article" date="2010" name="J. Bacteriol.">
        <title>Complete genome sequence of Methanothermobacter marburgensis, a methanoarchaeon model organism.</title>
        <authorList>
            <person name="Liesegang H."/>
            <person name="Kaster A.K."/>
            <person name="Wiezer A."/>
            <person name="Goenrich M."/>
            <person name="Wollherr A."/>
            <person name="Seedorf H."/>
            <person name="Gottschalk G."/>
            <person name="Thauer R.K."/>
        </authorList>
    </citation>
    <scope>NUCLEOTIDE SEQUENCE [LARGE SCALE GENOMIC DNA]</scope>
    <source>
        <strain evidence="7">ATCC BAA-927 / DSM 2133 / JCM 14651 / NBRC 100331 / OCM 82 / Marburg</strain>
    </source>
</reference>
<reference key="1">
    <citation type="submission" date="2009-08" db="EMBL/GenBank/DDBJ databases">
        <title>The genome sequence of Methanothermobacter marburgensis.</title>
        <authorList>
            <person name="Kaster A."/>
            <person name="Seedorf H."/>
            <person name="Goenrich M."/>
            <person name="Wiezer A."/>
            <person name="Liesegang H."/>
            <person name="Thauer R."/>
            <person name="Gottschalk G."/>
        </authorList>
    </citation>
    <scope>NUCLEOTIDE SEQUENCE</scope>
    <source>
        <strain>Marburg</strain>
    </source>
</reference>
<dbReference type="PANTHER" id="PTHR23135">
    <property type="entry name" value="MUR LIGASE FAMILY MEMBER"/>
    <property type="match status" value="1"/>
</dbReference>
<evidence type="ECO:0000313" key="6">
    <source>
        <dbReference type="EMBL" id="ADL58513.1"/>
    </source>
</evidence>
<dbReference type="InterPro" id="IPR004101">
    <property type="entry name" value="Mur_ligase_C"/>
</dbReference>
<dbReference type="Proteomes" id="UP000000345">
    <property type="component" value="Chromosome"/>
</dbReference>
<dbReference type="EMBL" id="CP001710">
    <property type="protein sequence ID" value="ADL58513.1"/>
    <property type="molecule type" value="Genomic_DNA"/>
</dbReference>
<name>D9PWB5_METTM</name>
<dbReference type="KEGG" id="mmg:MTBMA_c09180"/>
<evidence type="ECO:0000259" key="5">
    <source>
        <dbReference type="Pfam" id="PF08245"/>
    </source>
</evidence>
<keyword evidence="3" id="KW-0067">ATP-binding</keyword>
<feature type="domain" description="Mur ligase central" evidence="5">
    <location>
        <begin position="620"/>
        <end position="756"/>
    </location>
</feature>
<proteinExistence type="predicted"/>
<accession>D9PWB5</accession>
<dbReference type="GO" id="GO:0005524">
    <property type="term" value="F:ATP binding"/>
    <property type="evidence" value="ECO:0007669"/>
    <property type="project" value="UniProtKB-KW"/>
</dbReference>
<dbReference type="PANTHER" id="PTHR23135:SF4">
    <property type="entry name" value="UDP-N-ACETYLMURAMOYL-L-ALANYL-D-GLUTAMATE--2,6-DIAMINOPIMELATE LIGASE MURE HOMOLOG, CHLOROPLASTIC"/>
    <property type="match status" value="1"/>
</dbReference>
<protein>
    <submittedName>
        <fullName evidence="6">Predicted UDP-N-acetylmuramate-alanine ligase</fullName>
        <ecNumber evidence="6">6.3.2.8</ecNumber>
    </submittedName>
</protein>
<evidence type="ECO:0000256" key="3">
    <source>
        <dbReference type="ARBA" id="ARBA00022840"/>
    </source>
</evidence>
<keyword evidence="1 6" id="KW-0436">Ligase</keyword>
<dbReference type="GeneID" id="77399694"/>
<keyword evidence="2" id="KW-0547">Nucleotide-binding</keyword>
<dbReference type="RefSeq" id="WP_013295737.1">
    <property type="nucleotide sequence ID" value="NC_014408.1"/>
</dbReference>
<evidence type="ECO:0000313" key="7">
    <source>
        <dbReference type="Proteomes" id="UP000000345"/>
    </source>
</evidence>
<dbReference type="STRING" id="79929.MTBMA_c09180"/>
<evidence type="ECO:0000256" key="2">
    <source>
        <dbReference type="ARBA" id="ARBA00022741"/>
    </source>
</evidence>
<dbReference type="PROSITE" id="PS01011">
    <property type="entry name" value="FOLYLPOLYGLU_SYNT_1"/>
    <property type="match status" value="1"/>
</dbReference>
<dbReference type="SUPFAM" id="SSF51984">
    <property type="entry name" value="MurCD N-terminal domain"/>
    <property type="match status" value="2"/>
</dbReference>
<dbReference type="Gene3D" id="3.40.1190.10">
    <property type="entry name" value="Mur-like, catalytic domain"/>
    <property type="match status" value="2"/>
</dbReference>
<feature type="domain" description="Mur ligase C-terminal" evidence="4">
    <location>
        <begin position="865"/>
        <end position="992"/>
    </location>
</feature>
<dbReference type="HOGENOM" id="CLU_012007_0_0_2"/>
<dbReference type="InterPro" id="IPR036615">
    <property type="entry name" value="Mur_ligase_C_dom_sf"/>
</dbReference>
<dbReference type="EC" id="6.3.2.8" evidence="6"/>
<keyword evidence="7" id="KW-1185">Reference proteome</keyword>
<dbReference type="InterPro" id="IPR013221">
    <property type="entry name" value="Mur_ligase_cen"/>
</dbReference>
<dbReference type="Pfam" id="PF08245">
    <property type="entry name" value="Mur_ligase_M"/>
    <property type="match status" value="2"/>
</dbReference>
<dbReference type="AlphaFoldDB" id="D9PWB5"/>
<dbReference type="Gene3D" id="3.90.190.20">
    <property type="entry name" value="Mur ligase, C-terminal domain"/>
    <property type="match status" value="2"/>
</dbReference>
<organism evidence="6 7">
    <name type="scientific">Methanothermobacter marburgensis (strain ATCC BAA-927 / DSM 2133 / JCM 14651 / NBRC 100331 / OCM 82 / Marburg)</name>
    <name type="common">Methanobacterium thermoautotrophicum</name>
    <dbReference type="NCBI Taxonomy" id="79929"/>
    <lineage>
        <taxon>Archaea</taxon>
        <taxon>Methanobacteriati</taxon>
        <taxon>Methanobacteriota</taxon>
        <taxon>Methanomada group</taxon>
        <taxon>Methanobacteria</taxon>
        <taxon>Methanobacteriales</taxon>
        <taxon>Methanobacteriaceae</taxon>
        <taxon>Methanothermobacter</taxon>
    </lineage>
</organism>
<evidence type="ECO:0000256" key="1">
    <source>
        <dbReference type="ARBA" id="ARBA00022598"/>
    </source>
</evidence>
<feature type="domain" description="Mur ligase central" evidence="5">
    <location>
        <begin position="121"/>
        <end position="265"/>
    </location>
</feature>